<gene>
    <name evidence="6" type="ORF">M1R53_04460</name>
</gene>
<dbReference type="Pfam" id="PF01948">
    <property type="entry name" value="PyrI"/>
    <property type="match status" value="1"/>
</dbReference>
<keyword evidence="2" id="KW-0862">Zinc</keyword>
<dbReference type="GO" id="GO:0046872">
    <property type="term" value="F:metal ion binding"/>
    <property type="evidence" value="ECO:0007669"/>
    <property type="project" value="UniProtKB-KW"/>
</dbReference>
<dbReference type="InterPro" id="IPR036792">
    <property type="entry name" value="Asp_carbatrfase_reg_C_sf"/>
</dbReference>
<evidence type="ECO:0000259" key="5">
    <source>
        <dbReference type="Pfam" id="PF02748"/>
    </source>
</evidence>
<keyword evidence="3" id="KW-0665">Pyrimidine biosynthesis</keyword>
<dbReference type="SUPFAM" id="SSF54893">
    <property type="entry name" value="Aspartate carbamoyltransferase, Regulatory-chain, N-terminal domain"/>
    <property type="match status" value="1"/>
</dbReference>
<accession>A0A9E7IWI8</accession>
<dbReference type="AlphaFoldDB" id="A0A9E7IWI8"/>
<keyword evidence="1" id="KW-0479">Metal-binding</keyword>
<evidence type="ECO:0000313" key="6">
    <source>
        <dbReference type="EMBL" id="UQK58496.1"/>
    </source>
</evidence>
<dbReference type="NCBIfam" id="NF002063">
    <property type="entry name" value="PRK00893.1-3"/>
    <property type="match status" value="1"/>
</dbReference>
<evidence type="ECO:0000256" key="2">
    <source>
        <dbReference type="ARBA" id="ARBA00022833"/>
    </source>
</evidence>
<dbReference type="Gene3D" id="3.30.70.140">
    <property type="entry name" value="Aspartate carbamoyltransferase regulatory subunit, N-terminal domain"/>
    <property type="match status" value="1"/>
</dbReference>
<dbReference type="KEGG" id="fms:M1R53_04460"/>
<organism evidence="6 7">
    <name type="scientific">Fenollaria massiliensis</name>
    <dbReference type="NCBI Taxonomy" id="938288"/>
    <lineage>
        <taxon>Bacteria</taxon>
        <taxon>Bacillati</taxon>
        <taxon>Bacillota</taxon>
        <taxon>Clostridia</taxon>
        <taxon>Eubacteriales</taxon>
        <taxon>Fenollaria</taxon>
    </lineage>
</organism>
<dbReference type="InterPro" id="IPR002801">
    <property type="entry name" value="Asp_carbamoylTrfase_reg"/>
</dbReference>
<dbReference type="InterPro" id="IPR020542">
    <property type="entry name" value="Asp_carbamoyltrfase_reg_C"/>
</dbReference>
<keyword evidence="7" id="KW-1185">Reference proteome</keyword>
<dbReference type="EMBL" id="CP096649">
    <property type="protein sequence ID" value="UQK58496.1"/>
    <property type="molecule type" value="Genomic_DNA"/>
</dbReference>
<dbReference type="PANTHER" id="PTHR35805:SF1">
    <property type="entry name" value="ASPARTATE CARBAMOYLTRANSFERASE REGULATORY CHAIN"/>
    <property type="match status" value="1"/>
</dbReference>
<reference evidence="6" key="1">
    <citation type="submission" date="2022-04" db="EMBL/GenBank/DDBJ databases">
        <title>Complete genome sequences of Ezakiella coagulans and Fenollaria massiliensis.</title>
        <authorList>
            <person name="France M.T."/>
            <person name="Clifford J."/>
            <person name="Narina S."/>
            <person name="Rutt L."/>
            <person name="Ravel J."/>
        </authorList>
    </citation>
    <scope>NUCLEOTIDE SEQUENCE</scope>
    <source>
        <strain evidence="6">C0061C2</strain>
    </source>
</reference>
<evidence type="ECO:0000256" key="1">
    <source>
        <dbReference type="ARBA" id="ARBA00022723"/>
    </source>
</evidence>
<protein>
    <submittedName>
        <fullName evidence="6">Aspartate carbamoyltransferase regulatory subunit</fullName>
    </submittedName>
</protein>
<dbReference type="GO" id="GO:0009347">
    <property type="term" value="C:aspartate carbamoyltransferase complex"/>
    <property type="evidence" value="ECO:0007669"/>
    <property type="project" value="InterPro"/>
</dbReference>
<feature type="domain" description="Aspartate carbamoyltransferase regulatory subunit C-terminal" evidence="5">
    <location>
        <begin position="96"/>
        <end position="138"/>
    </location>
</feature>
<dbReference type="GO" id="GO:0006221">
    <property type="term" value="P:pyrimidine nucleotide biosynthetic process"/>
    <property type="evidence" value="ECO:0007669"/>
    <property type="project" value="UniProtKB-KW"/>
</dbReference>
<dbReference type="InterPro" id="IPR020545">
    <property type="entry name" value="Asp_carbamoyltransf_reg_N"/>
</dbReference>
<evidence type="ECO:0000313" key="7">
    <source>
        <dbReference type="Proteomes" id="UP000831151"/>
    </source>
</evidence>
<evidence type="ECO:0000259" key="4">
    <source>
        <dbReference type="Pfam" id="PF01948"/>
    </source>
</evidence>
<dbReference type="GO" id="GO:0006207">
    <property type="term" value="P:'de novo' pyrimidine nucleobase biosynthetic process"/>
    <property type="evidence" value="ECO:0007669"/>
    <property type="project" value="InterPro"/>
</dbReference>
<sequence length="140" mass="15927">MLSINSISKGIVIDHIQAGHGIQIFEYLNLREADYTVALIMNAHSEKMGRKDMIKIENEIDLDLSALGFIDPNITVNVIKDEKIERKINLTLPEIVEGVIKCKNPRCITSVERNIPHKFVLVDKEKGKYKCAYCDHVYGE</sequence>
<dbReference type="RefSeq" id="WP_019213617.1">
    <property type="nucleotide sequence ID" value="NZ_CP096649.1"/>
</dbReference>
<name>A0A9E7IWI8_9FIRM</name>
<evidence type="ECO:0000256" key="3">
    <source>
        <dbReference type="ARBA" id="ARBA00022975"/>
    </source>
</evidence>
<dbReference type="SUPFAM" id="SSF57825">
    <property type="entry name" value="Aspartate carbamoyltransferase, Regulatory-chain, C-terminal domain"/>
    <property type="match status" value="1"/>
</dbReference>
<proteinExistence type="predicted"/>
<feature type="domain" description="Aspartate carbamoyltransferase regulatory subunit N-terminal" evidence="4">
    <location>
        <begin position="2"/>
        <end position="90"/>
    </location>
</feature>
<dbReference type="Proteomes" id="UP000831151">
    <property type="component" value="Chromosome"/>
</dbReference>
<dbReference type="Gene3D" id="2.30.30.20">
    <property type="entry name" value="Aspartate carbamoyltransferase regulatory subunit, C-terminal domain"/>
    <property type="match status" value="1"/>
</dbReference>
<dbReference type="Pfam" id="PF02748">
    <property type="entry name" value="PyrI_C"/>
    <property type="match status" value="1"/>
</dbReference>
<dbReference type="InterPro" id="IPR036793">
    <property type="entry name" value="Asp_carbatrfase_reg_N_sf"/>
</dbReference>
<dbReference type="PANTHER" id="PTHR35805">
    <property type="entry name" value="ASPARTATE CARBAMOYLTRANSFERASE REGULATORY CHAIN"/>
    <property type="match status" value="1"/>
</dbReference>